<accession>A0A915I685</accession>
<dbReference type="WBParaSite" id="nRc.2.0.1.t09649-RA">
    <property type="protein sequence ID" value="nRc.2.0.1.t09649-RA"/>
    <property type="gene ID" value="nRc.2.0.1.g09649"/>
</dbReference>
<organism evidence="1 2">
    <name type="scientific">Romanomermis culicivorax</name>
    <name type="common">Nematode worm</name>
    <dbReference type="NCBI Taxonomy" id="13658"/>
    <lineage>
        <taxon>Eukaryota</taxon>
        <taxon>Metazoa</taxon>
        <taxon>Ecdysozoa</taxon>
        <taxon>Nematoda</taxon>
        <taxon>Enoplea</taxon>
        <taxon>Dorylaimia</taxon>
        <taxon>Mermithida</taxon>
        <taxon>Mermithoidea</taxon>
        <taxon>Mermithidae</taxon>
        <taxon>Romanomermis</taxon>
    </lineage>
</organism>
<evidence type="ECO:0000313" key="2">
    <source>
        <dbReference type="WBParaSite" id="nRc.2.0.1.t09649-RA"/>
    </source>
</evidence>
<protein>
    <submittedName>
        <fullName evidence="2">Uncharacterized protein</fullName>
    </submittedName>
</protein>
<sequence length="83" mass="9405">MGTPLMSDDKKWDQAEPSFKPFFISLNEIGEILCYDWRLEMEDGSSLTIQRQNNNGNSPIKANVVKFAAKVMLAFFGKESTIN</sequence>
<keyword evidence="1" id="KW-1185">Reference proteome</keyword>
<proteinExistence type="predicted"/>
<name>A0A915I685_ROMCU</name>
<dbReference type="Proteomes" id="UP000887565">
    <property type="component" value="Unplaced"/>
</dbReference>
<reference evidence="2" key="1">
    <citation type="submission" date="2022-11" db="UniProtKB">
        <authorList>
            <consortium name="WormBaseParasite"/>
        </authorList>
    </citation>
    <scope>IDENTIFICATION</scope>
</reference>
<evidence type="ECO:0000313" key="1">
    <source>
        <dbReference type="Proteomes" id="UP000887565"/>
    </source>
</evidence>
<dbReference type="AlphaFoldDB" id="A0A915I685"/>